<feature type="non-terminal residue" evidence="3">
    <location>
        <position position="1"/>
    </location>
</feature>
<evidence type="ECO:0000256" key="2">
    <source>
        <dbReference type="SAM" id="MobiDB-lite"/>
    </source>
</evidence>
<name>A0AAW0JXE5_QUESU</name>
<dbReference type="Proteomes" id="UP000237347">
    <property type="component" value="Unassembled WGS sequence"/>
</dbReference>
<keyword evidence="3" id="KW-0328">Glycosyltransferase</keyword>
<evidence type="ECO:0000313" key="4">
    <source>
        <dbReference type="Proteomes" id="UP000237347"/>
    </source>
</evidence>
<dbReference type="Pfam" id="PF05691">
    <property type="entry name" value="Raffinose_syn"/>
    <property type="match status" value="1"/>
</dbReference>
<dbReference type="InterPro" id="IPR008811">
    <property type="entry name" value="Glycosyl_hydrolases_36"/>
</dbReference>
<evidence type="ECO:0000256" key="1">
    <source>
        <dbReference type="ARBA" id="ARBA00023277"/>
    </source>
</evidence>
<keyword evidence="3" id="KW-0808">Transferase</keyword>
<dbReference type="PANTHER" id="PTHR31268">
    <property type="match status" value="1"/>
</dbReference>
<dbReference type="GO" id="GO:0052692">
    <property type="term" value="F:raffinose alpha-galactosidase activity"/>
    <property type="evidence" value="ECO:0007669"/>
    <property type="project" value="TreeGrafter"/>
</dbReference>
<feature type="compositionally biased region" description="Basic and acidic residues" evidence="2">
    <location>
        <begin position="7"/>
        <end position="23"/>
    </location>
</feature>
<accession>A0AAW0JXE5</accession>
<dbReference type="PANTHER" id="PTHR31268:SF32">
    <property type="entry name" value="GALACTINOL--SUCROSE GALACTOSYLTRANSFERASE 2-RELATED"/>
    <property type="match status" value="1"/>
</dbReference>
<proteinExistence type="predicted"/>
<reference evidence="3 4" key="1">
    <citation type="journal article" date="2018" name="Sci. Data">
        <title>The draft genome sequence of cork oak.</title>
        <authorList>
            <person name="Ramos A.M."/>
            <person name="Usie A."/>
            <person name="Barbosa P."/>
            <person name="Barros P.M."/>
            <person name="Capote T."/>
            <person name="Chaves I."/>
            <person name="Simoes F."/>
            <person name="Abreu I."/>
            <person name="Carrasquinho I."/>
            <person name="Faro C."/>
            <person name="Guimaraes J.B."/>
            <person name="Mendonca D."/>
            <person name="Nobrega F."/>
            <person name="Rodrigues L."/>
            <person name="Saibo N.J.M."/>
            <person name="Varela M.C."/>
            <person name="Egas C."/>
            <person name="Matos J."/>
            <person name="Miguel C.M."/>
            <person name="Oliveira M.M."/>
            <person name="Ricardo C.P."/>
            <person name="Goncalves S."/>
        </authorList>
    </citation>
    <scope>NUCLEOTIDE SEQUENCE [LARGE SCALE GENOMIC DNA]</scope>
    <source>
        <strain evidence="4">cv. HL8</strain>
    </source>
</reference>
<gene>
    <name evidence="3" type="primary">RFS2_1</name>
    <name evidence="3" type="ORF">CFP56_027099</name>
</gene>
<keyword evidence="1" id="KW-0119">Carbohydrate metabolism</keyword>
<dbReference type="EMBL" id="PKMF04000438">
    <property type="protein sequence ID" value="KAK7831709.1"/>
    <property type="molecule type" value="Genomic_DNA"/>
</dbReference>
<comment type="caution">
    <text evidence="3">The sequence shown here is derived from an EMBL/GenBank/DDBJ whole genome shotgun (WGS) entry which is preliminary data.</text>
</comment>
<dbReference type="AlphaFoldDB" id="A0AAW0JXE5"/>
<sequence>FATRLTGIKENEKFQKNDQKNEPGLKQVVDEAKQHHNVKFVYVWHALAGYWGGVKPAAAGMEHYDTALAYQCSPRYNGQPTRHCHGQPRRPWPGGGWGWGWVWWLVVLQ</sequence>
<keyword evidence="4" id="KW-1185">Reference proteome</keyword>
<protein>
    <submittedName>
        <fullName evidence="3">Galactinol--sucrose galactosyltransferase 2</fullName>
    </submittedName>
</protein>
<dbReference type="GO" id="GO:0016757">
    <property type="term" value="F:glycosyltransferase activity"/>
    <property type="evidence" value="ECO:0007669"/>
    <property type="project" value="UniProtKB-KW"/>
</dbReference>
<organism evidence="3 4">
    <name type="scientific">Quercus suber</name>
    <name type="common">Cork oak</name>
    <dbReference type="NCBI Taxonomy" id="58331"/>
    <lineage>
        <taxon>Eukaryota</taxon>
        <taxon>Viridiplantae</taxon>
        <taxon>Streptophyta</taxon>
        <taxon>Embryophyta</taxon>
        <taxon>Tracheophyta</taxon>
        <taxon>Spermatophyta</taxon>
        <taxon>Magnoliopsida</taxon>
        <taxon>eudicotyledons</taxon>
        <taxon>Gunneridae</taxon>
        <taxon>Pentapetalae</taxon>
        <taxon>rosids</taxon>
        <taxon>fabids</taxon>
        <taxon>Fagales</taxon>
        <taxon>Fagaceae</taxon>
        <taxon>Quercus</taxon>
    </lineage>
</organism>
<evidence type="ECO:0000313" key="3">
    <source>
        <dbReference type="EMBL" id="KAK7831709.1"/>
    </source>
</evidence>
<feature type="region of interest" description="Disordered" evidence="2">
    <location>
        <begin position="1"/>
        <end position="23"/>
    </location>
</feature>